<protein>
    <submittedName>
        <fullName evidence="1">Uncharacterized protein</fullName>
    </submittedName>
</protein>
<dbReference type="Proteomes" id="UP001164746">
    <property type="component" value="Chromosome 7"/>
</dbReference>
<proteinExistence type="predicted"/>
<reference evidence="1" key="1">
    <citation type="submission" date="2022-11" db="EMBL/GenBank/DDBJ databases">
        <title>Centuries of genome instability and evolution in soft-shell clam transmissible cancer (bioRxiv).</title>
        <authorList>
            <person name="Hart S.F.M."/>
            <person name="Yonemitsu M.A."/>
            <person name="Giersch R.M."/>
            <person name="Beal B.F."/>
            <person name="Arriagada G."/>
            <person name="Davis B.W."/>
            <person name="Ostrander E.A."/>
            <person name="Goff S.P."/>
            <person name="Metzger M.J."/>
        </authorList>
    </citation>
    <scope>NUCLEOTIDE SEQUENCE</scope>
    <source>
        <strain evidence="1">MELC-2E11</strain>
        <tissue evidence="1">Siphon/mantle</tissue>
    </source>
</reference>
<organism evidence="1 2">
    <name type="scientific">Mya arenaria</name>
    <name type="common">Soft-shell clam</name>
    <dbReference type="NCBI Taxonomy" id="6604"/>
    <lineage>
        <taxon>Eukaryota</taxon>
        <taxon>Metazoa</taxon>
        <taxon>Spiralia</taxon>
        <taxon>Lophotrochozoa</taxon>
        <taxon>Mollusca</taxon>
        <taxon>Bivalvia</taxon>
        <taxon>Autobranchia</taxon>
        <taxon>Heteroconchia</taxon>
        <taxon>Euheterodonta</taxon>
        <taxon>Imparidentia</taxon>
        <taxon>Neoheterodontei</taxon>
        <taxon>Myida</taxon>
        <taxon>Myoidea</taxon>
        <taxon>Myidae</taxon>
        <taxon>Mya</taxon>
    </lineage>
</organism>
<gene>
    <name evidence="1" type="ORF">MAR_034804</name>
</gene>
<accession>A0ABY7EM69</accession>
<keyword evidence="2" id="KW-1185">Reference proteome</keyword>
<evidence type="ECO:0000313" key="1">
    <source>
        <dbReference type="EMBL" id="WAR09728.1"/>
    </source>
</evidence>
<sequence length="113" mass="12236">MAGYGGYVSAYGYGGSVVGMGPSMRRAVTDAVFGAGVYVTKLGPETARVDVAKNNYDGAREFYMSNLAKTHAVFEILLPTSKVRKTATGRDIYLHSGDIIIDPNTVQVYIRYD</sequence>
<dbReference type="EMBL" id="CP111018">
    <property type="protein sequence ID" value="WAR09728.1"/>
    <property type="molecule type" value="Genomic_DNA"/>
</dbReference>
<name>A0ABY7EM69_MYAAR</name>
<evidence type="ECO:0000313" key="2">
    <source>
        <dbReference type="Proteomes" id="UP001164746"/>
    </source>
</evidence>